<keyword evidence="1" id="KW-0217">Developmental protein</keyword>
<feature type="chain" id="PRO_5009315849" evidence="2">
    <location>
        <begin position="22"/>
        <end position="184"/>
    </location>
</feature>
<proteinExistence type="predicted"/>
<dbReference type="Proteomes" id="UP000095281">
    <property type="component" value="Unplaced"/>
</dbReference>
<keyword evidence="3" id="KW-1185">Reference proteome</keyword>
<dbReference type="WBParaSite" id="MhA1_Contig2408.frz3.gene4">
    <property type="protein sequence ID" value="MhA1_Contig2408.frz3.gene4"/>
    <property type="gene ID" value="MhA1_Contig2408.frz3.gene4"/>
</dbReference>
<evidence type="ECO:0000256" key="1">
    <source>
        <dbReference type="ARBA" id="ARBA00022473"/>
    </source>
</evidence>
<keyword evidence="2" id="KW-0732">Signal</keyword>
<reference evidence="4" key="1">
    <citation type="submission" date="2016-11" db="UniProtKB">
        <authorList>
            <consortium name="WormBaseParasite"/>
        </authorList>
    </citation>
    <scope>IDENTIFICATION</scope>
</reference>
<dbReference type="OMA" id="EYIANIW"/>
<dbReference type="PANTHER" id="PTHR46706">
    <property type="entry name" value="PROTEIN QUA-1-RELATED"/>
    <property type="match status" value="1"/>
</dbReference>
<evidence type="ECO:0000256" key="2">
    <source>
        <dbReference type="SAM" id="SignalP"/>
    </source>
</evidence>
<sequence>MSLILLFLLFIFILIISINQASYCGQSAIPFSLEIKENSQPILGCARPSCFGWSSNGQKLVSDPAQFFKIWGQSDGFIKSVSSINEIQKTSFNEFSKCDKSFTRSRCVKDTWVGGIAPSAFITPNYPIKLICCSYNKLNKSVLAGNAQIRAGQMILGGEVFNKNGQQIGFEYIANIWRVFDKKG</sequence>
<organism evidence="3 4">
    <name type="scientific">Meloidogyne hapla</name>
    <name type="common">Root-knot nematode worm</name>
    <dbReference type="NCBI Taxonomy" id="6305"/>
    <lineage>
        <taxon>Eukaryota</taxon>
        <taxon>Metazoa</taxon>
        <taxon>Ecdysozoa</taxon>
        <taxon>Nematoda</taxon>
        <taxon>Chromadorea</taxon>
        <taxon>Rhabditida</taxon>
        <taxon>Tylenchina</taxon>
        <taxon>Tylenchomorpha</taxon>
        <taxon>Tylenchoidea</taxon>
        <taxon>Meloidogynidae</taxon>
        <taxon>Meloidogyninae</taxon>
        <taxon>Meloidogyne</taxon>
    </lineage>
</organism>
<evidence type="ECO:0000313" key="3">
    <source>
        <dbReference type="Proteomes" id="UP000095281"/>
    </source>
</evidence>
<accession>A0A1I8BIM7</accession>
<evidence type="ECO:0000313" key="4">
    <source>
        <dbReference type="WBParaSite" id="MhA1_Contig2408.frz3.gene4"/>
    </source>
</evidence>
<dbReference type="InterPro" id="IPR052140">
    <property type="entry name" value="Dev_Signal_Hedgehog-like"/>
</dbReference>
<feature type="signal peptide" evidence="2">
    <location>
        <begin position="1"/>
        <end position="21"/>
    </location>
</feature>
<protein>
    <submittedName>
        <fullName evidence="4">Uncharacterized protein</fullName>
    </submittedName>
</protein>
<dbReference type="AlphaFoldDB" id="A0A1I8BIM7"/>
<name>A0A1I8BIM7_MELHA</name>
<dbReference type="PANTHER" id="PTHR46706:SF12">
    <property type="entry name" value="PROTEIN QUA-1-RELATED"/>
    <property type="match status" value="1"/>
</dbReference>